<dbReference type="GO" id="GO:0033499">
    <property type="term" value="P:galactose catabolic process via UDP-galactose, Leloir pathway"/>
    <property type="evidence" value="ECO:0007669"/>
    <property type="project" value="TreeGrafter"/>
</dbReference>
<feature type="domain" description="NAD-dependent epimerase/dehydratase" evidence="12">
    <location>
        <begin position="3"/>
        <end position="249"/>
    </location>
</feature>
<dbReference type="SUPFAM" id="SSF51735">
    <property type="entry name" value="NAD(P)-binding Rossmann-fold domains"/>
    <property type="match status" value="1"/>
</dbReference>
<reference evidence="13 14" key="1">
    <citation type="submission" date="2015-10" db="EMBL/GenBank/DDBJ databases">
        <title>Draft genome sequence of Streptomyces griseorubiginosus DSM 40469, type strain for the species Streptomyces griseorubiginosus.</title>
        <authorList>
            <person name="Ruckert C."/>
            <person name="Winkler A."/>
            <person name="Kalinowski J."/>
            <person name="Kampfer P."/>
            <person name="Glaeser S."/>
        </authorList>
    </citation>
    <scope>NUCLEOTIDE SEQUENCE [LARGE SCALE GENOMIC DNA]</scope>
    <source>
        <strain evidence="13 14">DSM 40469</strain>
    </source>
</reference>
<dbReference type="NCBIfam" id="TIGR01179">
    <property type="entry name" value="galE"/>
    <property type="match status" value="1"/>
</dbReference>
<evidence type="ECO:0000256" key="9">
    <source>
        <dbReference type="ARBA" id="ARBA00023277"/>
    </source>
</evidence>
<dbReference type="AlphaFoldDB" id="A0A101RQE9"/>
<accession>A0A101RQE9</accession>
<evidence type="ECO:0000259" key="12">
    <source>
        <dbReference type="Pfam" id="PF01370"/>
    </source>
</evidence>
<dbReference type="GO" id="GO:0003978">
    <property type="term" value="F:UDP-glucose 4-epimerase activity"/>
    <property type="evidence" value="ECO:0007669"/>
    <property type="project" value="UniProtKB-EC"/>
</dbReference>
<dbReference type="Pfam" id="PF01370">
    <property type="entry name" value="Epimerase"/>
    <property type="match status" value="1"/>
</dbReference>
<keyword evidence="7" id="KW-0520">NAD</keyword>
<evidence type="ECO:0000256" key="2">
    <source>
        <dbReference type="ARBA" id="ARBA00001911"/>
    </source>
</evidence>
<keyword evidence="9" id="KW-0119">Carbohydrate metabolism</keyword>
<comment type="cofactor">
    <cofactor evidence="2">
        <name>NAD(+)</name>
        <dbReference type="ChEBI" id="CHEBI:57540"/>
    </cofactor>
</comment>
<dbReference type="PANTHER" id="PTHR43725">
    <property type="entry name" value="UDP-GLUCOSE 4-EPIMERASE"/>
    <property type="match status" value="1"/>
</dbReference>
<evidence type="ECO:0000313" key="14">
    <source>
        <dbReference type="Proteomes" id="UP000054375"/>
    </source>
</evidence>
<comment type="caution">
    <text evidence="13">The sequence shown here is derived from an EMBL/GenBank/DDBJ whole genome shotgun (WGS) entry which is preliminary data.</text>
</comment>
<dbReference type="FunFam" id="3.40.50.720:FF:000508">
    <property type="entry name" value="UDP-glucose 4-epimerase"/>
    <property type="match status" value="1"/>
</dbReference>
<name>A0A101RQE9_9ACTN</name>
<evidence type="ECO:0000256" key="11">
    <source>
        <dbReference type="ARBA" id="ARBA00033067"/>
    </source>
</evidence>
<evidence type="ECO:0000256" key="1">
    <source>
        <dbReference type="ARBA" id="ARBA00000083"/>
    </source>
</evidence>
<dbReference type="EMBL" id="LMWV01000033">
    <property type="protein sequence ID" value="KUN59841.1"/>
    <property type="molecule type" value="Genomic_DNA"/>
</dbReference>
<sequence>MTWLITGGAGYIGAHVVRAMTAAGEQAVVYDDLSTGIAGRVPDGVPLVVGSTLDAERVAHTLADHEVTGVVHLAAKKQVGESVDRPLHYYRENVEGLRVLLEAVTTARVPSFVFSSSAAVYGTPDVPLVTELTPCVPMSPYGETKLAGEWLVRATGRATGLSTASLRYFNVAGAAAPELADTGVFNLIPMVFEKLTENAAPRIFGDDYDTPDGTCVRDYIHVSDLAEAHVAAARALQSSPGRDLTVNIGRGEGVSVREMIDRINALTGYDRPPAVAPRRPGDPALVVASCDLAATELGWKAKHDVQDMITSAWEGWVRLHPGAGRAPSGRGPAT</sequence>
<evidence type="ECO:0000256" key="4">
    <source>
        <dbReference type="ARBA" id="ARBA00007637"/>
    </source>
</evidence>
<dbReference type="EC" id="5.1.3.2" evidence="5"/>
<evidence type="ECO:0000256" key="3">
    <source>
        <dbReference type="ARBA" id="ARBA00004947"/>
    </source>
</evidence>
<dbReference type="InterPro" id="IPR001509">
    <property type="entry name" value="Epimerase_deHydtase"/>
</dbReference>
<dbReference type="RefSeq" id="WP_062245644.1">
    <property type="nucleotide sequence ID" value="NZ_JBPJFL010000002.1"/>
</dbReference>
<evidence type="ECO:0000256" key="10">
    <source>
        <dbReference type="ARBA" id="ARBA00031367"/>
    </source>
</evidence>
<evidence type="ECO:0000313" key="13">
    <source>
        <dbReference type="EMBL" id="KUN59841.1"/>
    </source>
</evidence>
<dbReference type="InterPro" id="IPR036291">
    <property type="entry name" value="NAD(P)-bd_dom_sf"/>
</dbReference>
<keyword evidence="14" id="KW-1185">Reference proteome</keyword>
<dbReference type="Gene3D" id="3.90.25.10">
    <property type="entry name" value="UDP-galactose 4-epimerase, domain 1"/>
    <property type="match status" value="1"/>
</dbReference>
<organism evidence="13 14">
    <name type="scientific">Streptomyces griseorubiginosus</name>
    <dbReference type="NCBI Taxonomy" id="67304"/>
    <lineage>
        <taxon>Bacteria</taxon>
        <taxon>Bacillati</taxon>
        <taxon>Actinomycetota</taxon>
        <taxon>Actinomycetes</taxon>
        <taxon>Kitasatosporales</taxon>
        <taxon>Streptomycetaceae</taxon>
        <taxon>Streptomyces</taxon>
    </lineage>
</organism>
<evidence type="ECO:0000256" key="8">
    <source>
        <dbReference type="ARBA" id="ARBA00023235"/>
    </source>
</evidence>
<dbReference type="PANTHER" id="PTHR43725:SF53">
    <property type="entry name" value="UDP-ARABINOSE 4-EPIMERASE 1"/>
    <property type="match status" value="1"/>
</dbReference>
<protein>
    <recommendedName>
        <fullName evidence="6">UDP-glucose 4-epimerase</fullName>
        <ecNumber evidence="5">5.1.3.2</ecNumber>
    </recommendedName>
    <alternativeName>
        <fullName evidence="11">Galactowaldenase</fullName>
    </alternativeName>
    <alternativeName>
        <fullName evidence="10">UDP-galactose 4-epimerase</fullName>
    </alternativeName>
</protein>
<comment type="catalytic activity">
    <reaction evidence="1">
        <text>UDP-alpha-D-glucose = UDP-alpha-D-galactose</text>
        <dbReference type="Rhea" id="RHEA:22168"/>
        <dbReference type="ChEBI" id="CHEBI:58885"/>
        <dbReference type="ChEBI" id="CHEBI:66914"/>
        <dbReference type="EC" id="5.1.3.2"/>
    </reaction>
</comment>
<evidence type="ECO:0000256" key="5">
    <source>
        <dbReference type="ARBA" id="ARBA00013189"/>
    </source>
</evidence>
<evidence type="ECO:0000256" key="6">
    <source>
        <dbReference type="ARBA" id="ARBA00018569"/>
    </source>
</evidence>
<gene>
    <name evidence="13" type="ORF">AQJ54_38250</name>
</gene>
<dbReference type="InterPro" id="IPR005886">
    <property type="entry name" value="UDP_G4E"/>
</dbReference>
<evidence type="ECO:0000256" key="7">
    <source>
        <dbReference type="ARBA" id="ARBA00023027"/>
    </source>
</evidence>
<dbReference type="UniPathway" id="UPA00214"/>
<proteinExistence type="inferred from homology"/>
<comment type="similarity">
    <text evidence="4">Belongs to the NAD(P)-dependent epimerase/dehydratase family.</text>
</comment>
<keyword evidence="8" id="KW-0413">Isomerase</keyword>
<comment type="pathway">
    <text evidence="3">Carbohydrate metabolism; galactose metabolism.</text>
</comment>
<dbReference type="Gene3D" id="3.40.50.720">
    <property type="entry name" value="NAD(P)-binding Rossmann-like Domain"/>
    <property type="match status" value="1"/>
</dbReference>
<dbReference type="Proteomes" id="UP000054375">
    <property type="component" value="Unassembled WGS sequence"/>
</dbReference>